<evidence type="ECO:0000313" key="1">
    <source>
        <dbReference type="EMBL" id="MDM4018359.1"/>
    </source>
</evidence>
<proteinExistence type="predicted"/>
<comment type="caution">
    <text evidence="1">The sequence shown here is derived from an EMBL/GenBank/DDBJ whole genome shotgun (WGS) entry which is preliminary data.</text>
</comment>
<dbReference type="RefSeq" id="WP_289166169.1">
    <property type="nucleotide sequence ID" value="NZ_JASZZN010000021.1"/>
</dbReference>
<organism evidence="1 2">
    <name type="scientific">Roseiconus lacunae</name>
    <dbReference type="NCBI Taxonomy" id="2605694"/>
    <lineage>
        <taxon>Bacteria</taxon>
        <taxon>Pseudomonadati</taxon>
        <taxon>Planctomycetota</taxon>
        <taxon>Planctomycetia</taxon>
        <taxon>Pirellulales</taxon>
        <taxon>Pirellulaceae</taxon>
        <taxon>Roseiconus</taxon>
    </lineage>
</organism>
<keyword evidence="2" id="KW-1185">Reference proteome</keyword>
<dbReference type="Proteomes" id="UP001239462">
    <property type="component" value="Unassembled WGS sequence"/>
</dbReference>
<sequence length="212" mass="24111">MIKVPSSKSRLSNDDAIYRQLSRDACCDQPRSEYLCQAEFDRIEQLRPLERFELKRVYRQLAPPMISEVDAEYGAVMLSQGGGLSTTIVRRAFSSQGPWIGKGFRPLTVTQGEGYNVFGDPYDRQIKLLMDTYIAQSNVAEGTAYILDYRQRNRGAICWLRGELRVLSENVLLGFGTFGPWRNSLRRFRRSIPFLLYRTGASVLPLSSTHAA</sequence>
<reference evidence="1 2" key="1">
    <citation type="submission" date="2023-06" db="EMBL/GenBank/DDBJ databases">
        <title>Roseiconus lacunae JC819 isolated from Gulf of Mannar region, Tamil Nadu.</title>
        <authorList>
            <person name="Pk S."/>
            <person name="Ch S."/>
            <person name="Ch V.R."/>
        </authorList>
    </citation>
    <scope>NUCLEOTIDE SEQUENCE [LARGE SCALE GENOMIC DNA]</scope>
    <source>
        <strain evidence="1 2">JC819</strain>
    </source>
</reference>
<evidence type="ECO:0000313" key="2">
    <source>
        <dbReference type="Proteomes" id="UP001239462"/>
    </source>
</evidence>
<accession>A0ABT7PPC6</accession>
<name>A0ABT7PPC6_9BACT</name>
<gene>
    <name evidence="1" type="ORF">QTN89_23105</name>
</gene>
<dbReference type="EMBL" id="JASZZN010000021">
    <property type="protein sequence ID" value="MDM4018359.1"/>
    <property type="molecule type" value="Genomic_DNA"/>
</dbReference>
<protein>
    <submittedName>
        <fullName evidence="1">Uncharacterized protein</fullName>
    </submittedName>
</protein>